<organism evidence="2">
    <name type="scientific">marine sediment metagenome</name>
    <dbReference type="NCBI Taxonomy" id="412755"/>
    <lineage>
        <taxon>unclassified sequences</taxon>
        <taxon>metagenomes</taxon>
        <taxon>ecological metagenomes</taxon>
    </lineage>
</organism>
<dbReference type="Pfam" id="PF11794">
    <property type="entry name" value="HpaB_N"/>
    <property type="match status" value="1"/>
</dbReference>
<evidence type="ECO:0000313" key="2">
    <source>
        <dbReference type="EMBL" id="KKN33986.1"/>
    </source>
</evidence>
<sequence length="81" mass="9650">MVRTKEQYMKDLGRMKSNLYYDGKEFDRLDDLQMPCLNTIGTTFDVFDDPEYRDLIQVKSHLTGEIINRFTHVHHSTDDLH</sequence>
<dbReference type="Gene3D" id="1.10.3140.10">
    <property type="entry name" value="4-hydroxybutyryl-coa dehydratase, domain 1"/>
    <property type="match status" value="1"/>
</dbReference>
<reference evidence="2" key="1">
    <citation type="journal article" date="2015" name="Nature">
        <title>Complex archaea that bridge the gap between prokaryotes and eukaryotes.</title>
        <authorList>
            <person name="Spang A."/>
            <person name="Saw J.H."/>
            <person name="Jorgensen S.L."/>
            <person name="Zaremba-Niedzwiedzka K."/>
            <person name="Martijn J."/>
            <person name="Lind A.E."/>
            <person name="van Eijk R."/>
            <person name="Schleper C."/>
            <person name="Guy L."/>
            <person name="Ettema T.J."/>
        </authorList>
    </citation>
    <scope>NUCLEOTIDE SEQUENCE</scope>
</reference>
<dbReference type="AlphaFoldDB" id="A0A0F9SAG2"/>
<dbReference type="InterPro" id="IPR009100">
    <property type="entry name" value="AcylCoA_DH/oxidase_NM_dom_sf"/>
</dbReference>
<gene>
    <name evidence="2" type="ORF">LCGC14_0798380</name>
</gene>
<dbReference type="SUPFAM" id="SSF56645">
    <property type="entry name" value="Acyl-CoA dehydrogenase NM domain-like"/>
    <property type="match status" value="1"/>
</dbReference>
<proteinExistence type="predicted"/>
<dbReference type="InterPro" id="IPR024674">
    <property type="entry name" value="HpaB/PvcC/4-BUDH_N"/>
</dbReference>
<dbReference type="EMBL" id="LAZR01002136">
    <property type="protein sequence ID" value="KKN33986.1"/>
    <property type="molecule type" value="Genomic_DNA"/>
</dbReference>
<comment type="caution">
    <text evidence="2">The sequence shown here is derived from an EMBL/GenBank/DDBJ whole genome shotgun (WGS) entry which is preliminary data.</text>
</comment>
<feature type="domain" description="HpaB/PvcC/4-BUDH N-terminal" evidence="1">
    <location>
        <begin position="4"/>
        <end position="81"/>
    </location>
</feature>
<feature type="non-terminal residue" evidence="2">
    <location>
        <position position="81"/>
    </location>
</feature>
<protein>
    <recommendedName>
        <fullName evidence="1">HpaB/PvcC/4-BUDH N-terminal domain-containing protein</fullName>
    </recommendedName>
</protein>
<name>A0A0F9SAG2_9ZZZZ</name>
<dbReference type="GO" id="GO:0016627">
    <property type="term" value="F:oxidoreductase activity, acting on the CH-CH group of donors"/>
    <property type="evidence" value="ECO:0007669"/>
    <property type="project" value="InterPro"/>
</dbReference>
<accession>A0A0F9SAG2</accession>
<evidence type="ECO:0000259" key="1">
    <source>
        <dbReference type="Pfam" id="PF11794"/>
    </source>
</evidence>